<evidence type="ECO:0000256" key="4">
    <source>
        <dbReference type="SAM" id="MobiDB-lite"/>
    </source>
</evidence>
<evidence type="ECO:0000256" key="3">
    <source>
        <dbReference type="PROSITE-ProRule" id="PRU10141"/>
    </source>
</evidence>
<dbReference type="PANTHER" id="PTHR24346">
    <property type="entry name" value="MAP/MICROTUBULE AFFINITY-REGULATING KINASE"/>
    <property type="match status" value="1"/>
</dbReference>
<feature type="region of interest" description="Disordered" evidence="4">
    <location>
        <begin position="519"/>
        <end position="544"/>
    </location>
</feature>
<accession>A0ABQ9FDK8</accession>
<feature type="binding site" evidence="3">
    <location>
        <position position="87"/>
    </location>
    <ligand>
        <name>ATP</name>
        <dbReference type="ChEBI" id="CHEBI:30616"/>
    </ligand>
</feature>
<dbReference type="EMBL" id="JARBDR010000337">
    <property type="protein sequence ID" value="KAJ8315381.1"/>
    <property type="molecule type" value="Genomic_DNA"/>
</dbReference>
<reference evidence="6 7" key="1">
    <citation type="submission" date="2022-12" db="EMBL/GenBank/DDBJ databases">
        <title>Chromosome-level genome of Tegillarca granosa.</title>
        <authorList>
            <person name="Kim J."/>
        </authorList>
    </citation>
    <scope>NUCLEOTIDE SEQUENCE [LARGE SCALE GENOMIC DNA]</scope>
    <source>
        <strain evidence="6">Teg-2019</strain>
        <tissue evidence="6">Adductor muscle</tissue>
    </source>
</reference>
<dbReference type="SUPFAM" id="SSF56112">
    <property type="entry name" value="Protein kinase-like (PK-like)"/>
    <property type="match status" value="1"/>
</dbReference>
<dbReference type="Gene3D" id="1.10.510.10">
    <property type="entry name" value="Transferase(Phosphotransferase) domain 1"/>
    <property type="match status" value="2"/>
</dbReference>
<evidence type="ECO:0000313" key="6">
    <source>
        <dbReference type="EMBL" id="KAJ8315381.1"/>
    </source>
</evidence>
<sequence>MGDSCILYDRLCSAISTGVFNTDGRNFELETGYLPPKVVEVARETIRNFRHSKKVGNYLLGSTIGEGSFAKVREALHIPTGEKVAIKVIDKKKVKEDSYVRKNLRREGKILQMVRHPNVVQLYEIMETENSYYLVTELCKGGDLMDFICMKKKLEERETKRFIRQIICALDYLHRSGILHSGINMYAMLTGNLPFTVDPFNIKTLHNKMVTGKMNPMPDYISKDCRDLLKKFLNPDPDKRISLLEAMKHPWIAESRKPSPCPNKLKTEDLDENIMKHMVETQGFRMSEIIRFVTGNVPSPATAMYHIVHRKLTKYMADLRVQGKISAAESCIYESSKVTNTFQHSRLGGAQNRTPSQRHYTSHHIPFAAKPNGQNKIVATNKVNIYKHHRKTVPKPVKVNTDVTVTDLLEDKHERKDNTTTEKKVLEFTNLAFSEQEQPETPIQTEKTKTGENNKNITKVKVDKAYKYAIDYECEKENEKDSGFDSEISESPRKIFKLTRNRPYLTFHIDHKLKLQPHSVETQQSVNDEKETNKTEQTFGESMKTHQIQVRRFSTTNKGQHKFGGNSVNGYIRAADIKMTDGGKILGLSYLPSNKIQSRRYIQNGTRFSFDSKKVINRPKMKHYMPVKKDSDDDNSILTLPTETVSPLASLSKQVSSRATTHSMRSVSTKDSHVALPCISPTNTHRNQ</sequence>
<evidence type="ECO:0000256" key="2">
    <source>
        <dbReference type="ARBA" id="ARBA00022840"/>
    </source>
</evidence>
<dbReference type="PANTHER" id="PTHR24346:SF79">
    <property type="entry name" value="PROTEIN KINASE DOMAIN-CONTAINING PROTEIN"/>
    <property type="match status" value="1"/>
</dbReference>
<name>A0ABQ9FDK8_TEGGR</name>
<evidence type="ECO:0000256" key="1">
    <source>
        <dbReference type="ARBA" id="ARBA00022741"/>
    </source>
</evidence>
<comment type="caution">
    <text evidence="6">The sequence shown here is derived from an EMBL/GenBank/DDBJ whole genome shotgun (WGS) entry which is preliminary data.</text>
</comment>
<feature type="domain" description="Protein kinase" evidence="5">
    <location>
        <begin position="58"/>
        <end position="367"/>
    </location>
</feature>
<feature type="compositionally biased region" description="Polar residues" evidence="4">
    <location>
        <begin position="655"/>
        <end position="667"/>
    </location>
</feature>
<gene>
    <name evidence="6" type="ORF">KUTeg_007531</name>
</gene>
<keyword evidence="2 3" id="KW-0067">ATP-binding</keyword>
<dbReference type="Proteomes" id="UP001217089">
    <property type="component" value="Unassembled WGS sequence"/>
</dbReference>
<dbReference type="Pfam" id="PF00069">
    <property type="entry name" value="Pkinase"/>
    <property type="match status" value="2"/>
</dbReference>
<dbReference type="InterPro" id="IPR017441">
    <property type="entry name" value="Protein_kinase_ATP_BS"/>
</dbReference>
<feature type="region of interest" description="Disordered" evidence="4">
    <location>
        <begin position="655"/>
        <end position="688"/>
    </location>
</feature>
<dbReference type="PROSITE" id="PS00107">
    <property type="entry name" value="PROTEIN_KINASE_ATP"/>
    <property type="match status" value="1"/>
</dbReference>
<evidence type="ECO:0000259" key="5">
    <source>
        <dbReference type="PROSITE" id="PS50011"/>
    </source>
</evidence>
<dbReference type="InterPro" id="IPR011009">
    <property type="entry name" value="Kinase-like_dom_sf"/>
</dbReference>
<keyword evidence="7" id="KW-1185">Reference proteome</keyword>
<evidence type="ECO:0000313" key="7">
    <source>
        <dbReference type="Proteomes" id="UP001217089"/>
    </source>
</evidence>
<dbReference type="PROSITE" id="PS50011">
    <property type="entry name" value="PROTEIN_KINASE_DOM"/>
    <property type="match status" value="1"/>
</dbReference>
<proteinExistence type="predicted"/>
<keyword evidence="1 3" id="KW-0547">Nucleotide-binding</keyword>
<dbReference type="InterPro" id="IPR000719">
    <property type="entry name" value="Prot_kinase_dom"/>
</dbReference>
<protein>
    <recommendedName>
        <fullName evidence="5">Protein kinase domain-containing protein</fullName>
    </recommendedName>
</protein>
<organism evidence="6 7">
    <name type="scientific">Tegillarca granosa</name>
    <name type="common">Malaysian cockle</name>
    <name type="synonym">Anadara granosa</name>
    <dbReference type="NCBI Taxonomy" id="220873"/>
    <lineage>
        <taxon>Eukaryota</taxon>
        <taxon>Metazoa</taxon>
        <taxon>Spiralia</taxon>
        <taxon>Lophotrochozoa</taxon>
        <taxon>Mollusca</taxon>
        <taxon>Bivalvia</taxon>
        <taxon>Autobranchia</taxon>
        <taxon>Pteriomorphia</taxon>
        <taxon>Arcoida</taxon>
        <taxon>Arcoidea</taxon>
        <taxon>Arcidae</taxon>
        <taxon>Tegillarca</taxon>
    </lineage>
</organism>
<feature type="compositionally biased region" description="Polar residues" evidence="4">
    <location>
        <begin position="535"/>
        <end position="544"/>
    </location>
</feature>